<dbReference type="InterPro" id="IPR037239">
    <property type="entry name" value="OSBP_sf"/>
</dbReference>
<name>A0A183SVX4_SCHSO</name>
<dbReference type="WBParaSite" id="SSLN_0000870201-mRNA-1">
    <property type="protein sequence ID" value="SSLN_0000870201-mRNA-1"/>
    <property type="gene ID" value="SSLN_0000870201"/>
</dbReference>
<keyword evidence="3" id="KW-1185">Reference proteome</keyword>
<dbReference type="OrthoDB" id="48057at2759"/>
<evidence type="ECO:0000313" key="4">
    <source>
        <dbReference type="WBParaSite" id="SSLN_0000870201-mRNA-1"/>
    </source>
</evidence>
<gene>
    <name evidence="2" type="ORF">SSLN_LOCUS8372</name>
</gene>
<evidence type="ECO:0000256" key="1">
    <source>
        <dbReference type="SAM" id="MobiDB-lite"/>
    </source>
</evidence>
<protein>
    <submittedName>
        <fullName evidence="4">Clathrin light chain</fullName>
    </submittedName>
</protein>
<dbReference type="STRING" id="70667.A0A183SVX4"/>
<dbReference type="AlphaFoldDB" id="A0A183SVX4"/>
<feature type="compositionally biased region" description="Basic and acidic residues" evidence="1">
    <location>
        <begin position="17"/>
        <end position="40"/>
    </location>
</feature>
<reference evidence="4" key="1">
    <citation type="submission" date="2016-06" db="UniProtKB">
        <authorList>
            <consortium name="WormBaseParasite"/>
        </authorList>
    </citation>
    <scope>IDENTIFICATION</scope>
</reference>
<feature type="region of interest" description="Disordered" evidence="1">
    <location>
        <begin position="74"/>
        <end position="126"/>
    </location>
</feature>
<organism evidence="4">
    <name type="scientific">Schistocephalus solidus</name>
    <name type="common">Tapeworm</name>
    <dbReference type="NCBI Taxonomy" id="70667"/>
    <lineage>
        <taxon>Eukaryota</taxon>
        <taxon>Metazoa</taxon>
        <taxon>Spiralia</taxon>
        <taxon>Lophotrochozoa</taxon>
        <taxon>Platyhelminthes</taxon>
        <taxon>Cestoda</taxon>
        <taxon>Eucestoda</taxon>
        <taxon>Diphyllobothriidea</taxon>
        <taxon>Diphyllobothriidae</taxon>
        <taxon>Schistocephalus</taxon>
    </lineage>
</organism>
<evidence type="ECO:0000313" key="2">
    <source>
        <dbReference type="EMBL" id="VDL94757.1"/>
    </source>
</evidence>
<sequence length="126" mass="13692">MAAQIQKPATFDAATDAETRLEQRQRREAAARQEANEKWNPHFFSEQAPSDTITQYNNLADPLDCSSIFSVLHPEKEPPTPTPPNSGAFDDLHVSGSSAMSEDGGLDMGQAVLELSASKSTETELD</sequence>
<reference evidence="2 3" key="2">
    <citation type="submission" date="2018-11" db="EMBL/GenBank/DDBJ databases">
        <authorList>
            <consortium name="Pathogen Informatics"/>
        </authorList>
    </citation>
    <scope>NUCLEOTIDE SEQUENCE [LARGE SCALE GENOMIC DNA]</scope>
    <source>
        <strain evidence="2 3">NST_G2</strain>
    </source>
</reference>
<feature type="region of interest" description="Disordered" evidence="1">
    <location>
        <begin position="1"/>
        <end position="44"/>
    </location>
</feature>
<proteinExistence type="predicted"/>
<dbReference type="Proteomes" id="UP000275846">
    <property type="component" value="Unassembled WGS sequence"/>
</dbReference>
<dbReference type="SUPFAM" id="SSF144000">
    <property type="entry name" value="Oxysterol-binding protein-like"/>
    <property type="match status" value="1"/>
</dbReference>
<dbReference type="Gene3D" id="3.30.70.3490">
    <property type="match status" value="1"/>
</dbReference>
<dbReference type="EMBL" id="UYSU01034621">
    <property type="protein sequence ID" value="VDL94757.1"/>
    <property type="molecule type" value="Genomic_DNA"/>
</dbReference>
<evidence type="ECO:0000313" key="3">
    <source>
        <dbReference type="Proteomes" id="UP000275846"/>
    </source>
</evidence>
<accession>A0A183SVX4</accession>